<dbReference type="SUPFAM" id="SSF82866">
    <property type="entry name" value="Multidrug efflux transporter AcrB transmembrane domain"/>
    <property type="match status" value="1"/>
</dbReference>
<feature type="transmembrane region" description="Helical" evidence="9">
    <location>
        <begin position="25"/>
        <end position="46"/>
    </location>
</feature>
<gene>
    <name evidence="9 11" type="primary">secF</name>
    <name evidence="11" type="ORF">CRV12_03280</name>
</gene>
<dbReference type="InterPro" id="IPR022645">
    <property type="entry name" value="SecD/SecF_bac"/>
</dbReference>
<evidence type="ECO:0000256" key="1">
    <source>
        <dbReference type="ARBA" id="ARBA00004651"/>
    </source>
</evidence>
<dbReference type="AlphaFoldDB" id="A0A2P5SZF6"/>
<reference evidence="11 12" key="1">
    <citation type="journal article" date="2018" name="Genome Biol. Evol.">
        <title>Cladogenesis and Genomic Streamlining in Extracellular Endosymbionts of Tropical Stink Bugs.</title>
        <authorList>
            <person name="Otero-Bravo A."/>
            <person name="Goffredi S."/>
            <person name="Sabree Z.L."/>
        </authorList>
    </citation>
    <scope>NUCLEOTIDE SEQUENCE [LARGE SCALE GENOMIC DNA]</scope>
    <source>
        <strain evidence="11 12">SoEE</strain>
    </source>
</reference>
<evidence type="ECO:0000313" key="12">
    <source>
        <dbReference type="Proteomes" id="UP000296153"/>
    </source>
</evidence>
<evidence type="ECO:0000313" key="11">
    <source>
        <dbReference type="EMBL" id="PPI87717.1"/>
    </source>
</evidence>
<dbReference type="Proteomes" id="UP000296153">
    <property type="component" value="Unassembled WGS sequence"/>
</dbReference>
<dbReference type="InterPro" id="IPR022813">
    <property type="entry name" value="SecD/SecF_arch_bac"/>
</dbReference>
<comment type="similarity">
    <text evidence="9">Belongs to the SecD/SecF family. SecF subfamily.</text>
</comment>
<dbReference type="InterPro" id="IPR048634">
    <property type="entry name" value="SecD_SecF_C"/>
</dbReference>
<evidence type="ECO:0000256" key="5">
    <source>
        <dbReference type="ARBA" id="ARBA00022927"/>
    </source>
</evidence>
<accession>A0A2P5SZF6</accession>
<dbReference type="GO" id="GO:0043952">
    <property type="term" value="P:protein transport by the Sec complex"/>
    <property type="evidence" value="ECO:0007669"/>
    <property type="project" value="UniProtKB-UniRule"/>
</dbReference>
<dbReference type="GO" id="GO:0005886">
    <property type="term" value="C:plasma membrane"/>
    <property type="evidence" value="ECO:0007669"/>
    <property type="project" value="UniProtKB-SubCell"/>
</dbReference>
<organism evidence="11 12">
    <name type="scientific">Candidatus Pantoea edessiphila</name>
    <dbReference type="NCBI Taxonomy" id="2044610"/>
    <lineage>
        <taxon>Bacteria</taxon>
        <taxon>Pseudomonadati</taxon>
        <taxon>Pseudomonadota</taxon>
        <taxon>Gammaproteobacteria</taxon>
        <taxon>Enterobacterales</taxon>
        <taxon>Erwiniaceae</taxon>
        <taxon>Pantoea</taxon>
    </lineage>
</organism>
<evidence type="ECO:0000256" key="9">
    <source>
        <dbReference type="HAMAP-Rule" id="MF_01464"/>
    </source>
</evidence>
<dbReference type="InterPro" id="IPR005665">
    <property type="entry name" value="SecF_bac"/>
</dbReference>
<dbReference type="GO" id="GO:0065002">
    <property type="term" value="P:intracellular protein transmembrane transport"/>
    <property type="evidence" value="ECO:0007669"/>
    <property type="project" value="UniProtKB-UniRule"/>
</dbReference>
<dbReference type="Gene3D" id="1.20.1640.10">
    <property type="entry name" value="Multidrug efflux transporter AcrB transmembrane domain"/>
    <property type="match status" value="1"/>
</dbReference>
<dbReference type="PANTHER" id="PTHR30081">
    <property type="entry name" value="PROTEIN-EXPORT MEMBRANE PROTEIN SEC"/>
    <property type="match status" value="1"/>
</dbReference>
<keyword evidence="8 9" id="KW-0472">Membrane</keyword>
<evidence type="ECO:0000259" key="10">
    <source>
        <dbReference type="Pfam" id="PF02355"/>
    </source>
</evidence>
<feature type="transmembrane region" description="Helical" evidence="9">
    <location>
        <begin position="275"/>
        <end position="298"/>
    </location>
</feature>
<keyword evidence="5 9" id="KW-0653">Protein transport</keyword>
<keyword evidence="4 9" id="KW-0812">Transmembrane</keyword>
<dbReference type="PRINTS" id="PR01755">
    <property type="entry name" value="SECFTRNLCASE"/>
</dbReference>
<comment type="function">
    <text evidence="9">Part of the Sec protein translocase complex. Interacts with the SecYEG preprotein conducting channel. SecDF uses the proton motive force (PMF) to complete protein translocation after the ATP-dependent function of SecA.</text>
</comment>
<dbReference type="PANTHER" id="PTHR30081:SF8">
    <property type="entry name" value="PROTEIN TRANSLOCASE SUBUNIT SECF"/>
    <property type="match status" value="1"/>
</dbReference>
<dbReference type="GO" id="GO:0006605">
    <property type="term" value="P:protein targeting"/>
    <property type="evidence" value="ECO:0007669"/>
    <property type="project" value="UniProtKB-UniRule"/>
</dbReference>
<sequence>MLSINNIDQLNTKHKVIDFMRWNKLVSSILGVLIISSVLVIFVFQFNWSIDFTGGTVIEINFKKSINIDMLRTNLMKFGFKSPIVQNLDKTNNIMIKIKSSFDSINIDKLRSKLISFINKDIKQKIKINRVDYVGPSIGIDLIKNGSIAIVSALIIVFLYIGLRFEWYISFGIVFALLSDIIITCAFLSLFHIEIDLTIIASLMSVIGYSLNDKIIIFDRIRENFKKNQISSYYDIINVSLTQVLNRTLMTSFVTLMMVSILLIFGGVLLKGFSLTMLIGIIIGTISSVYIALSLALIKNNKIPH</sequence>
<comment type="caution">
    <text evidence="11">The sequence shown here is derived from an EMBL/GenBank/DDBJ whole genome shotgun (WGS) entry which is preliminary data.</text>
</comment>
<protein>
    <recommendedName>
        <fullName evidence="9">Protein-export membrane protein SecF</fullName>
    </recommendedName>
</protein>
<dbReference type="Pfam" id="PF07549">
    <property type="entry name" value="Sec_GG"/>
    <property type="match status" value="1"/>
</dbReference>
<dbReference type="NCBIfam" id="TIGR00966">
    <property type="entry name" value="transloc_SecF"/>
    <property type="match status" value="1"/>
</dbReference>
<evidence type="ECO:0000256" key="4">
    <source>
        <dbReference type="ARBA" id="ARBA00022692"/>
    </source>
</evidence>
<feature type="transmembrane region" description="Helical" evidence="9">
    <location>
        <begin position="249"/>
        <end position="269"/>
    </location>
</feature>
<name>A0A2P5SZF6_9GAMM</name>
<dbReference type="Pfam" id="PF02355">
    <property type="entry name" value="SecD_SecF_C"/>
    <property type="match status" value="1"/>
</dbReference>
<dbReference type="GO" id="GO:0015450">
    <property type="term" value="F:protein-transporting ATPase activity"/>
    <property type="evidence" value="ECO:0007669"/>
    <property type="project" value="InterPro"/>
</dbReference>
<dbReference type="InterPro" id="IPR055344">
    <property type="entry name" value="SecD_SecF_C_bact"/>
</dbReference>
<keyword evidence="3 9" id="KW-1003">Cell membrane</keyword>
<dbReference type="NCBIfam" id="TIGR00916">
    <property type="entry name" value="2A0604s01"/>
    <property type="match status" value="1"/>
</dbReference>
<keyword evidence="6 9" id="KW-1133">Transmembrane helix</keyword>
<feature type="transmembrane region" description="Helical" evidence="9">
    <location>
        <begin position="197"/>
        <end position="217"/>
    </location>
</feature>
<proteinExistence type="inferred from homology"/>
<dbReference type="EMBL" id="PDKT01000005">
    <property type="protein sequence ID" value="PPI87717.1"/>
    <property type="molecule type" value="Genomic_DNA"/>
</dbReference>
<keyword evidence="7 9" id="KW-0811">Translocation</keyword>
<evidence type="ECO:0000256" key="7">
    <source>
        <dbReference type="ARBA" id="ARBA00023010"/>
    </source>
</evidence>
<dbReference type="InterPro" id="IPR022646">
    <property type="entry name" value="SecD/SecF_CS"/>
</dbReference>
<comment type="subcellular location">
    <subcellularLocation>
        <location evidence="1 9">Cell membrane</location>
        <topology evidence="1 9">Multi-pass membrane protein</topology>
    </subcellularLocation>
</comment>
<dbReference type="OrthoDB" id="9774769at2"/>
<feature type="domain" description="Protein export membrane protein SecD/SecF C-terminal" evidence="10">
    <location>
        <begin position="119"/>
        <end position="298"/>
    </location>
</feature>
<comment type="subunit">
    <text evidence="9">Forms a complex with SecD. Part of the essential Sec protein translocation apparatus which comprises SecA, SecYEG and auxiliary proteins SecDF-YajC and YidC.</text>
</comment>
<feature type="transmembrane region" description="Helical" evidence="9">
    <location>
        <begin position="168"/>
        <end position="191"/>
    </location>
</feature>
<evidence type="ECO:0000256" key="2">
    <source>
        <dbReference type="ARBA" id="ARBA00022448"/>
    </source>
</evidence>
<evidence type="ECO:0000256" key="3">
    <source>
        <dbReference type="ARBA" id="ARBA00022475"/>
    </source>
</evidence>
<evidence type="ECO:0000256" key="8">
    <source>
        <dbReference type="ARBA" id="ARBA00023136"/>
    </source>
</evidence>
<dbReference type="HAMAP" id="MF_01464_B">
    <property type="entry name" value="SecF_B"/>
    <property type="match status" value="1"/>
</dbReference>
<keyword evidence="2 9" id="KW-0813">Transport</keyword>
<evidence type="ECO:0000256" key="6">
    <source>
        <dbReference type="ARBA" id="ARBA00022989"/>
    </source>
</evidence>
<feature type="transmembrane region" description="Helical" evidence="9">
    <location>
        <begin position="142"/>
        <end position="161"/>
    </location>
</feature>